<sequence length="344" mass="35698">MVQVSTILSSILLLVNYTSLYGMTLSGNVTASATNILQCNSAVQCPVPAICAISCTLNMGPLCAEGKCDNGKCQIIAPCSEGLQCTSKNLTQCVHSMMCALCLPDLGPSCSQVTCENGLCKTISPCSIRLNSTATTTKPPTGACTSDAQCPRSDICARCRNGTGPPCASSKCVKGKCIAIPPCSEGLQCTSKNLTQCVHSMMCARCLSGWGPSCSQVTCEKGLCKTISPCSIRLNSTTTTTKPPGGACTSDAQCPRSEICARCPNGTGPSCTSYKCVNGKCIATPLCSQRYCKISTQCPYNSNNCANCPKGYAPVCEQPACTLGVCSVILPCSKRTTSVTNSTT</sequence>
<evidence type="ECO:0000256" key="1">
    <source>
        <dbReference type="SAM" id="SignalP"/>
    </source>
</evidence>
<accession>A0A817V6C6</accession>
<organism evidence="2 4">
    <name type="scientific">Rotaria socialis</name>
    <dbReference type="NCBI Taxonomy" id="392032"/>
    <lineage>
        <taxon>Eukaryota</taxon>
        <taxon>Metazoa</taxon>
        <taxon>Spiralia</taxon>
        <taxon>Gnathifera</taxon>
        <taxon>Rotifera</taxon>
        <taxon>Eurotatoria</taxon>
        <taxon>Bdelloidea</taxon>
        <taxon>Philodinida</taxon>
        <taxon>Philodinidae</taxon>
        <taxon>Rotaria</taxon>
    </lineage>
</organism>
<protein>
    <submittedName>
        <fullName evidence="2">Uncharacterized protein</fullName>
    </submittedName>
</protein>
<feature type="chain" id="PRO_5036232318" evidence="1">
    <location>
        <begin position="23"/>
        <end position="344"/>
    </location>
</feature>
<dbReference type="Proteomes" id="UP000663862">
    <property type="component" value="Unassembled WGS sequence"/>
</dbReference>
<keyword evidence="1" id="KW-0732">Signal</keyword>
<reference evidence="2" key="1">
    <citation type="submission" date="2021-02" db="EMBL/GenBank/DDBJ databases">
        <authorList>
            <person name="Nowell W R."/>
        </authorList>
    </citation>
    <scope>NUCLEOTIDE SEQUENCE</scope>
</reference>
<evidence type="ECO:0000313" key="2">
    <source>
        <dbReference type="EMBL" id="CAF3336141.1"/>
    </source>
</evidence>
<feature type="signal peptide" evidence="1">
    <location>
        <begin position="1"/>
        <end position="22"/>
    </location>
</feature>
<gene>
    <name evidence="2" type="ORF">FME351_LOCUS3130</name>
    <name evidence="3" type="ORF">TSG867_LOCUS5162</name>
</gene>
<comment type="caution">
    <text evidence="2">The sequence shown here is derived from an EMBL/GenBank/DDBJ whole genome shotgun (WGS) entry which is preliminary data.</text>
</comment>
<proteinExistence type="predicted"/>
<evidence type="ECO:0000313" key="4">
    <source>
        <dbReference type="Proteomes" id="UP000663869"/>
    </source>
</evidence>
<name>A0A817V6C6_9BILA</name>
<evidence type="ECO:0000313" key="3">
    <source>
        <dbReference type="EMBL" id="CAF4283777.1"/>
    </source>
</evidence>
<dbReference type="EMBL" id="CAJNYU010000182">
    <property type="protein sequence ID" value="CAF3336141.1"/>
    <property type="molecule type" value="Genomic_DNA"/>
</dbReference>
<dbReference type="Proteomes" id="UP000663869">
    <property type="component" value="Unassembled WGS sequence"/>
</dbReference>
<dbReference type="AlphaFoldDB" id="A0A817V6C6"/>
<dbReference type="EMBL" id="CAJOBQ010000177">
    <property type="protein sequence ID" value="CAF4283777.1"/>
    <property type="molecule type" value="Genomic_DNA"/>
</dbReference>